<dbReference type="GO" id="GO:0042542">
    <property type="term" value="P:response to hydrogen peroxide"/>
    <property type="evidence" value="ECO:0007669"/>
    <property type="project" value="TreeGrafter"/>
</dbReference>
<dbReference type="SUPFAM" id="SSF56634">
    <property type="entry name" value="Heme-dependent catalase-like"/>
    <property type="match status" value="1"/>
</dbReference>
<feature type="domain" description="Catalase core" evidence="1">
    <location>
        <begin position="1"/>
        <end position="331"/>
    </location>
</feature>
<reference evidence="2" key="1">
    <citation type="submission" date="2022-10" db="EMBL/GenBank/DDBJ databases">
        <title>Tapping the CABI collections for fungal endophytes: first genome assemblies for Collariella, Neodidymelliopsis, Ascochyta clinopodiicola, Didymella pomorum, Didymosphaeria variabile, Neocosmospora piperis and Neocucurbitaria cava.</title>
        <authorList>
            <person name="Hill R."/>
        </authorList>
    </citation>
    <scope>NUCLEOTIDE SEQUENCE</scope>
    <source>
        <strain evidence="2">IMI 355091</strain>
    </source>
</reference>
<dbReference type="GO" id="GO:0042744">
    <property type="term" value="P:hydrogen peroxide catabolic process"/>
    <property type="evidence" value="ECO:0007669"/>
    <property type="project" value="TreeGrafter"/>
</dbReference>
<evidence type="ECO:0000313" key="3">
    <source>
        <dbReference type="Proteomes" id="UP001140510"/>
    </source>
</evidence>
<dbReference type="PANTHER" id="PTHR11465:SF62">
    <property type="entry name" value="CATALASE T"/>
    <property type="match status" value="1"/>
</dbReference>
<dbReference type="InterPro" id="IPR011614">
    <property type="entry name" value="Catalase_core"/>
</dbReference>
<dbReference type="InterPro" id="IPR018028">
    <property type="entry name" value="Catalase"/>
</dbReference>
<comment type="caution">
    <text evidence="2">The sequence shown here is derived from an EMBL/GenBank/DDBJ whole genome shotgun (WGS) entry which is preliminary data.</text>
</comment>
<dbReference type="SMART" id="SM01060">
    <property type="entry name" value="Catalase"/>
    <property type="match status" value="1"/>
</dbReference>
<sequence length="333" mass="36281">MPLSEDPQILETANGLVSTLRTAFGHTTNEFRPAHAKGHLLTGTFTPTSSASALSSAPHFNTSSVPITVRFSSSTGLPQIPDTDAQANPRGIAVRFHLPDIDGRRQHTDIIAHSTKYFPTRTGAEFLEFLQAAGSPNAAKAVPEFLSRHPETATFLQDPKPSPVSFATEKFFGVNAFKFIKDGKVTTLRYRIVPVAGEEHLDAEALKSKSSTYLFDELPERLESGPFELKLLAQIAEESDTTDNATVIWPEERQIVALGTLKVEKTLGEEESRVQQKQIIFDPIPRVGGVEASDDPLLEMRASIYLVSGKQRRAEKSGDAVKKDAAEAVKAAS</sequence>
<name>A0A9W8ZN49_9PLEO</name>
<organism evidence="2 3">
    <name type="scientific">Didymella pomorum</name>
    <dbReference type="NCBI Taxonomy" id="749634"/>
    <lineage>
        <taxon>Eukaryota</taxon>
        <taxon>Fungi</taxon>
        <taxon>Dikarya</taxon>
        <taxon>Ascomycota</taxon>
        <taxon>Pezizomycotina</taxon>
        <taxon>Dothideomycetes</taxon>
        <taxon>Pleosporomycetidae</taxon>
        <taxon>Pleosporales</taxon>
        <taxon>Pleosporineae</taxon>
        <taxon>Didymellaceae</taxon>
        <taxon>Didymella</taxon>
    </lineage>
</organism>
<proteinExistence type="predicted"/>
<dbReference type="PROSITE" id="PS51402">
    <property type="entry name" value="CATALASE_3"/>
    <property type="match status" value="1"/>
</dbReference>
<gene>
    <name evidence="2" type="ORF">N0V91_000168</name>
</gene>
<dbReference type="GO" id="GO:0004096">
    <property type="term" value="F:catalase activity"/>
    <property type="evidence" value="ECO:0007669"/>
    <property type="project" value="InterPro"/>
</dbReference>
<accession>A0A9W8ZN49</accession>
<dbReference type="EMBL" id="JAPEVA010000001">
    <property type="protein sequence ID" value="KAJ4413194.1"/>
    <property type="molecule type" value="Genomic_DNA"/>
</dbReference>
<protein>
    <recommendedName>
        <fullName evidence="1">Catalase core domain-containing protein</fullName>
    </recommendedName>
</protein>
<dbReference type="PIRSF" id="PIRSF000296">
    <property type="entry name" value="SrpA"/>
    <property type="match status" value="1"/>
</dbReference>
<dbReference type="GO" id="GO:0020037">
    <property type="term" value="F:heme binding"/>
    <property type="evidence" value="ECO:0007669"/>
    <property type="project" value="InterPro"/>
</dbReference>
<dbReference type="OrthoDB" id="2379805at2759"/>
<keyword evidence="3" id="KW-1185">Reference proteome</keyword>
<dbReference type="GO" id="GO:0005739">
    <property type="term" value="C:mitochondrion"/>
    <property type="evidence" value="ECO:0007669"/>
    <property type="project" value="TreeGrafter"/>
</dbReference>
<dbReference type="Proteomes" id="UP001140510">
    <property type="component" value="Unassembled WGS sequence"/>
</dbReference>
<dbReference type="Pfam" id="PF00199">
    <property type="entry name" value="Catalase"/>
    <property type="match status" value="1"/>
</dbReference>
<evidence type="ECO:0000259" key="1">
    <source>
        <dbReference type="SMART" id="SM01060"/>
    </source>
</evidence>
<dbReference type="AlphaFoldDB" id="A0A9W8ZN49"/>
<dbReference type="Gene3D" id="2.40.180.10">
    <property type="entry name" value="Catalase core domain"/>
    <property type="match status" value="1"/>
</dbReference>
<dbReference type="CDD" id="cd08153">
    <property type="entry name" value="srpA_like"/>
    <property type="match status" value="1"/>
</dbReference>
<dbReference type="InterPro" id="IPR020835">
    <property type="entry name" value="Catalase_sf"/>
</dbReference>
<dbReference type="GO" id="GO:0005777">
    <property type="term" value="C:peroxisome"/>
    <property type="evidence" value="ECO:0007669"/>
    <property type="project" value="TreeGrafter"/>
</dbReference>
<evidence type="ECO:0000313" key="2">
    <source>
        <dbReference type="EMBL" id="KAJ4413194.1"/>
    </source>
</evidence>
<dbReference type="Gene3D" id="1.20.1280.120">
    <property type="match status" value="1"/>
</dbReference>
<dbReference type="PANTHER" id="PTHR11465">
    <property type="entry name" value="CATALASE"/>
    <property type="match status" value="1"/>
</dbReference>
<dbReference type="InterPro" id="IPR024168">
    <property type="entry name" value="Catalase_SrpA-type_pred"/>
</dbReference>